<reference evidence="19 20" key="1">
    <citation type="submission" date="2020-06" db="EMBL/GenBank/DDBJ databases">
        <title>Acidovorax antarctica sp. nov., isolated from Corinth ice sheet soil, Antarctic Fields Peninsula.</title>
        <authorList>
            <person name="Xu Q."/>
            <person name="Peng F."/>
        </authorList>
    </citation>
    <scope>NUCLEOTIDE SEQUENCE [LARGE SCALE GENOMIC DNA]</scope>
    <source>
        <strain evidence="19 20">16-35-5</strain>
        <plasmid evidence="19 20">unnamed1</plasmid>
    </source>
</reference>
<keyword evidence="19" id="KW-0614">Plasmid</keyword>
<keyword evidence="12 19" id="KW-0675">Receptor</keyword>
<keyword evidence="4 14" id="KW-1134">Transmembrane beta strand</keyword>
<evidence type="ECO:0000256" key="13">
    <source>
        <dbReference type="ARBA" id="ARBA00023237"/>
    </source>
</evidence>
<keyword evidence="5" id="KW-0410">Iron transport</keyword>
<geneLocation type="plasmid" evidence="19 20">
    <name>unnamed1</name>
</geneLocation>
<dbReference type="SUPFAM" id="SSF56935">
    <property type="entry name" value="Porins"/>
    <property type="match status" value="1"/>
</dbReference>
<evidence type="ECO:0000256" key="11">
    <source>
        <dbReference type="ARBA" id="ARBA00023136"/>
    </source>
</evidence>
<evidence type="ECO:0000259" key="18">
    <source>
        <dbReference type="SMART" id="SM00965"/>
    </source>
</evidence>
<feature type="chain" id="PRO_5026940192" evidence="17">
    <location>
        <begin position="41"/>
        <end position="832"/>
    </location>
</feature>
<keyword evidence="6 14" id="KW-0812">Transmembrane</keyword>
<evidence type="ECO:0000313" key="19">
    <source>
        <dbReference type="EMBL" id="QKV55556.1"/>
    </source>
</evidence>
<comment type="subcellular location">
    <subcellularLocation>
        <location evidence="1 14">Cell outer membrane</location>
        <topology evidence="1 14">Multi-pass membrane protein</topology>
    </subcellularLocation>
</comment>
<proteinExistence type="inferred from homology"/>
<dbReference type="InterPro" id="IPR000531">
    <property type="entry name" value="Beta-barrel_TonB"/>
</dbReference>
<dbReference type="InterPro" id="IPR010105">
    <property type="entry name" value="TonB_sidphr_rcpt"/>
</dbReference>
<evidence type="ECO:0000256" key="3">
    <source>
        <dbReference type="ARBA" id="ARBA00022448"/>
    </source>
</evidence>
<dbReference type="InterPro" id="IPR010917">
    <property type="entry name" value="TonB_rcpt_CS"/>
</dbReference>
<keyword evidence="10 16" id="KW-0798">TonB box</keyword>
<keyword evidence="7 17" id="KW-0732">Signal</keyword>
<keyword evidence="11 14" id="KW-0472">Membrane</keyword>
<gene>
    <name evidence="19" type="ORF">HUK68_21845</name>
</gene>
<evidence type="ECO:0000256" key="5">
    <source>
        <dbReference type="ARBA" id="ARBA00022496"/>
    </source>
</evidence>
<dbReference type="PANTHER" id="PTHR32552:SF74">
    <property type="entry name" value="HYDROXAMATE SIDEROPHORE RECEPTOR FHUE"/>
    <property type="match status" value="1"/>
</dbReference>
<dbReference type="SMART" id="SM00965">
    <property type="entry name" value="STN"/>
    <property type="match status" value="1"/>
</dbReference>
<dbReference type="AlphaFoldDB" id="A0A6N1XCF0"/>
<evidence type="ECO:0000313" key="20">
    <source>
        <dbReference type="Proteomes" id="UP000509579"/>
    </source>
</evidence>
<organism evidence="19 20">
    <name type="scientific">Comamonas antarctica</name>
    <dbReference type="NCBI Taxonomy" id="2743470"/>
    <lineage>
        <taxon>Bacteria</taxon>
        <taxon>Pseudomonadati</taxon>
        <taxon>Pseudomonadota</taxon>
        <taxon>Betaproteobacteria</taxon>
        <taxon>Burkholderiales</taxon>
        <taxon>Comamonadaceae</taxon>
        <taxon>Comamonas</taxon>
    </lineage>
</organism>
<dbReference type="FunFam" id="2.170.130.10:FF:000010">
    <property type="entry name" value="Ferripyoverdine receptor"/>
    <property type="match status" value="1"/>
</dbReference>
<keyword evidence="8" id="KW-0408">Iron</keyword>
<feature type="short sequence motif" description="TonB C-terminal box" evidence="15">
    <location>
        <begin position="815"/>
        <end position="832"/>
    </location>
</feature>
<evidence type="ECO:0000256" key="10">
    <source>
        <dbReference type="ARBA" id="ARBA00023077"/>
    </source>
</evidence>
<evidence type="ECO:0000256" key="2">
    <source>
        <dbReference type="ARBA" id="ARBA00009810"/>
    </source>
</evidence>
<dbReference type="Pfam" id="PF07660">
    <property type="entry name" value="STN"/>
    <property type="match status" value="1"/>
</dbReference>
<evidence type="ECO:0000256" key="4">
    <source>
        <dbReference type="ARBA" id="ARBA00022452"/>
    </source>
</evidence>
<dbReference type="InterPro" id="IPR037066">
    <property type="entry name" value="Plug_dom_sf"/>
</dbReference>
<dbReference type="GO" id="GO:0009279">
    <property type="term" value="C:cell outer membrane"/>
    <property type="evidence" value="ECO:0007669"/>
    <property type="project" value="UniProtKB-SubCell"/>
</dbReference>
<dbReference type="PROSITE" id="PS01156">
    <property type="entry name" value="TONB_DEPENDENT_REC_2"/>
    <property type="match status" value="1"/>
</dbReference>
<evidence type="ECO:0000256" key="17">
    <source>
        <dbReference type="SAM" id="SignalP"/>
    </source>
</evidence>
<dbReference type="Gene3D" id="2.40.170.20">
    <property type="entry name" value="TonB-dependent receptor, beta-barrel domain"/>
    <property type="match status" value="1"/>
</dbReference>
<feature type="domain" description="Secretin/TonB short N-terminal" evidence="18">
    <location>
        <begin position="73"/>
        <end position="124"/>
    </location>
</feature>
<dbReference type="GO" id="GO:0015344">
    <property type="term" value="F:siderophore uptake transmembrane transporter activity"/>
    <property type="evidence" value="ECO:0007669"/>
    <property type="project" value="TreeGrafter"/>
</dbReference>
<dbReference type="InterPro" id="IPR011662">
    <property type="entry name" value="Secretin/TonB_short_N"/>
</dbReference>
<evidence type="ECO:0000256" key="1">
    <source>
        <dbReference type="ARBA" id="ARBA00004571"/>
    </source>
</evidence>
<evidence type="ECO:0000256" key="9">
    <source>
        <dbReference type="ARBA" id="ARBA00023065"/>
    </source>
</evidence>
<dbReference type="Proteomes" id="UP000509579">
    <property type="component" value="Plasmid unnamed1"/>
</dbReference>
<evidence type="ECO:0000256" key="15">
    <source>
        <dbReference type="PROSITE-ProRule" id="PRU10144"/>
    </source>
</evidence>
<dbReference type="InterPro" id="IPR039426">
    <property type="entry name" value="TonB-dep_rcpt-like"/>
</dbReference>
<dbReference type="CDD" id="cd01347">
    <property type="entry name" value="ligand_gated_channel"/>
    <property type="match status" value="1"/>
</dbReference>
<evidence type="ECO:0000256" key="8">
    <source>
        <dbReference type="ARBA" id="ARBA00023004"/>
    </source>
</evidence>
<keyword evidence="3 14" id="KW-0813">Transport</keyword>
<dbReference type="PANTHER" id="PTHR32552">
    <property type="entry name" value="FERRICHROME IRON RECEPTOR-RELATED"/>
    <property type="match status" value="1"/>
</dbReference>
<dbReference type="InterPro" id="IPR012910">
    <property type="entry name" value="Plug_dom"/>
</dbReference>
<dbReference type="KEGG" id="aant:HUK68_21845"/>
<sequence length="832" mass="90024">MPRPSPPLPPHGRRAPARRRHAGAALLAGCMWLVPALAMAQAAAPARAELRSFQIAAGPLSHVIAQYANQAGVALSFDAAQLGTRRSPGLQGSYSVKDGFARLLEGTELQAVHESSGVYTLRLQSLHPGSAASVLDGVIVRARAENAATTEGSGSYAAAQVTANIGQQRVRDIPQPVSVLTRQWIDDQALPDLHAVLRNATGVTVDYIDSERINYYARGYQIDSLQVDGMGINQVTSAATFIQPDTAMLDRVEVLRGASGLLRGAGNPSAVVNLVRKRPSAQFQGSAALTLGSWDRRRLEADLSGPLNDAGTLRARLVALADDKAAFQTARHEKRQSVYAVLEANLSPQTRLTASLQQTALDATGSWGGLPANLDGSQLGLPRSTYLGTPWNAWNRSNRQAYVELDHRLDHGWQFKAQAARSYFRSDGFKQTSFSSASDTNPYLANVTTSIYDGEASSQGTLSLQATGPFEWLGRRHELALGLDMQRVRAIGSSGYWDVSPLYGVDIRSWDPYTSYPEPAYGAGNGNAYSAPTAHVHQHGGFARVRLSLSDALTAIAGARLSWWDYHEPATPGSGYGVRHEPTPYAGLVYALSEQVSAYASYSRIFSSQNKKQADGSLLPPIEGQDFEAGLKGEFLDGRLQGTLSAFDIEYTGSALEDTASPMPCLPYYLAGRCYLAGGKSRSRGWEAELSGAPAPGWQLLASYTHTRSRILRDDSTALVGQPLRPADPQYALRVFASRQLASPWPGWTVGAGVRLQSRTYTSVGNVTTRQGGYALFDALVAYRFSSTLALQLNANNLFDKVYYAKFSPNSRFFNNYYGDPRNLTLTLRATF</sequence>
<protein>
    <submittedName>
        <fullName evidence="19">TonB-dependent siderophore receptor</fullName>
    </submittedName>
</protein>
<dbReference type="EMBL" id="CP054841">
    <property type="protein sequence ID" value="QKV55556.1"/>
    <property type="molecule type" value="Genomic_DNA"/>
</dbReference>
<evidence type="ECO:0000256" key="14">
    <source>
        <dbReference type="PROSITE-ProRule" id="PRU01360"/>
    </source>
</evidence>
<keyword evidence="20" id="KW-1185">Reference proteome</keyword>
<dbReference type="GO" id="GO:0038023">
    <property type="term" value="F:signaling receptor activity"/>
    <property type="evidence" value="ECO:0007669"/>
    <property type="project" value="InterPro"/>
</dbReference>
<dbReference type="PROSITE" id="PS52016">
    <property type="entry name" value="TONB_DEPENDENT_REC_3"/>
    <property type="match status" value="1"/>
</dbReference>
<dbReference type="NCBIfam" id="TIGR01783">
    <property type="entry name" value="TonB-siderophor"/>
    <property type="match status" value="1"/>
</dbReference>
<dbReference type="RefSeq" id="WP_175506342.1">
    <property type="nucleotide sequence ID" value="NZ_CP054841.1"/>
</dbReference>
<dbReference type="InterPro" id="IPR036942">
    <property type="entry name" value="Beta-barrel_TonB_sf"/>
</dbReference>
<evidence type="ECO:0000256" key="16">
    <source>
        <dbReference type="RuleBase" id="RU003357"/>
    </source>
</evidence>
<evidence type="ECO:0000256" key="6">
    <source>
        <dbReference type="ARBA" id="ARBA00022692"/>
    </source>
</evidence>
<accession>A0A6N1XCF0</accession>
<name>A0A6N1XCF0_9BURK</name>
<evidence type="ECO:0000256" key="7">
    <source>
        <dbReference type="ARBA" id="ARBA00022729"/>
    </source>
</evidence>
<keyword evidence="9" id="KW-0406">Ion transport</keyword>
<comment type="similarity">
    <text evidence="2 14 16">Belongs to the TonB-dependent receptor family.</text>
</comment>
<dbReference type="GO" id="GO:0015891">
    <property type="term" value="P:siderophore transport"/>
    <property type="evidence" value="ECO:0007669"/>
    <property type="project" value="InterPro"/>
</dbReference>
<dbReference type="Gene3D" id="3.55.50.30">
    <property type="match status" value="1"/>
</dbReference>
<dbReference type="Pfam" id="PF07715">
    <property type="entry name" value="Plug"/>
    <property type="match status" value="1"/>
</dbReference>
<keyword evidence="13 14" id="KW-0998">Cell outer membrane</keyword>
<dbReference type="Gene3D" id="2.170.130.10">
    <property type="entry name" value="TonB-dependent receptor, plug domain"/>
    <property type="match status" value="1"/>
</dbReference>
<dbReference type="Pfam" id="PF00593">
    <property type="entry name" value="TonB_dep_Rec_b-barrel"/>
    <property type="match status" value="1"/>
</dbReference>
<evidence type="ECO:0000256" key="12">
    <source>
        <dbReference type="ARBA" id="ARBA00023170"/>
    </source>
</evidence>
<feature type="signal peptide" evidence="17">
    <location>
        <begin position="1"/>
        <end position="40"/>
    </location>
</feature>